<evidence type="ECO:0000256" key="4">
    <source>
        <dbReference type="ARBA" id="ARBA00022679"/>
    </source>
</evidence>
<comment type="similarity">
    <text evidence="2">Belongs to the MNN1/MNT family.</text>
</comment>
<dbReference type="InterPro" id="IPR029044">
    <property type="entry name" value="Nucleotide-diphossugar_trans"/>
</dbReference>
<dbReference type="GO" id="GO:0016020">
    <property type="term" value="C:membrane"/>
    <property type="evidence" value="ECO:0007669"/>
    <property type="project" value="UniProtKB-SubCell"/>
</dbReference>
<dbReference type="PANTHER" id="PTHR31392">
    <property type="entry name" value="ALPHA-1,3-MANNOSYLTRANSFERASE MNN1-RELATED"/>
    <property type="match status" value="1"/>
</dbReference>
<proteinExistence type="inferred from homology"/>
<feature type="transmembrane region" description="Helical" evidence="10">
    <location>
        <begin position="21"/>
        <end position="37"/>
    </location>
</feature>
<evidence type="ECO:0000256" key="5">
    <source>
        <dbReference type="ARBA" id="ARBA00022692"/>
    </source>
</evidence>
<keyword evidence="7 10" id="KW-1133">Transmembrane helix</keyword>
<protein>
    <submittedName>
        <fullName evidence="11">Uncharacterized protein</fullName>
    </submittedName>
</protein>
<keyword evidence="3" id="KW-0328">Glycosyltransferase</keyword>
<evidence type="ECO:0000256" key="7">
    <source>
        <dbReference type="ARBA" id="ARBA00022989"/>
    </source>
</evidence>
<name>A0AAD5UJT8_9FUNG</name>
<keyword evidence="8 10" id="KW-0472">Membrane</keyword>
<dbReference type="Pfam" id="PF11051">
    <property type="entry name" value="Mannosyl_trans3"/>
    <property type="match status" value="1"/>
</dbReference>
<comment type="subcellular location">
    <subcellularLocation>
        <location evidence="1">Membrane</location>
        <topology evidence="1">Single-pass type II membrane protein</topology>
    </subcellularLocation>
</comment>
<evidence type="ECO:0000313" key="12">
    <source>
        <dbReference type="Proteomes" id="UP001210925"/>
    </source>
</evidence>
<dbReference type="InterPro" id="IPR022751">
    <property type="entry name" value="Alpha_mannosyltransferase"/>
</dbReference>
<keyword evidence="4" id="KW-0808">Transferase</keyword>
<dbReference type="SUPFAM" id="SSF53448">
    <property type="entry name" value="Nucleotide-diphospho-sugar transferases"/>
    <property type="match status" value="1"/>
</dbReference>
<dbReference type="EMBL" id="JADGKB010000013">
    <property type="protein sequence ID" value="KAJ3260147.1"/>
    <property type="molecule type" value="Genomic_DNA"/>
</dbReference>
<gene>
    <name evidence="11" type="ORF">HK103_001223</name>
</gene>
<evidence type="ECO:0000256" key="1">
    <source>
        <dbReference type="ARBA" id="ARBA00004606"/>
    </source>
</evidence>
<evidence type="ECO:0000313" key="11">
    <source>
        <dbReference type="EMBL" id="KAJ3260147.1"/>
    </source>
</evidence>
<dbReference type="PANTHER" id="PTHR31392:SF1">
    <property type="entry name" value="ALPHA-1,3-MANNOSYLTRANSFERASE MNN1-RELATED"/>
    <property type="match status" value="1"/>
</dbReference>
<evidence type="ECO:0000256" key="8">
    <source>
        <dbReference type="ARBA" id="ARBA00023136"/>
    </source>
</evidence>
<dbReference type="Proteomes" id="UP001210925">
    <property type="component" value="Unassembled WGS sequence"/>
</dbReference>
<evidence type="ECO:0000256" key="2">
    <source>
        <dbReference type="ARBA" id="ARBA00009105"/>
    </source>
</evidence>
<comment type="caution">
    <text evidence="11">The sequence shown here is derived from an EMBL/GenBank/DDBJ whole genome shotgun (WGS) entry which is preliminary data.</text>
</comment>
<dbReference type="GO" id="GO:0000033">
    <property type="term" value="F:alpha-1,3-mannosyltransferase activity"/>
    <property type="evidence" value="ECO:0007669"/>
    <property type="project" value="TreeGrafter"/>
</dbReference>
<evidence type="ECO:0000256" key="9">
    <source>
        <dbReference type="ARBA" id="ARBA00023180"/>
    </source>
</evidence>
<dbReference type="AlphaFoldDB" id="A0AAD5UJT8"/>
<keyword evidence="12" id="KW-1185">Reference proteome</keyword>
<reference evidence="11" key="1">
    <citation type="submission" date="2020-05" db="EMBL/GenBank/DDBJ databases">
        <title>Phylogenomic resolution of chytrid fungi.</title>
        <authorList>
            <person name="Stajich J.E."/>
            <person name="Amses K."/>
            <person name="Simmons R."/>
            <person name="Seto K."/>
            <person name="Myers J."/>
            <person name="Bonds A."/>
            <person name="Quandt C.A."/>
            <person name="Barry K."/>
            <person name="Liu P."/>
            <person name="Grigoriev I."/>
            <person name="Longcore J.E."/>
            <person name="James T.Y."/>
        </authorList>
    </citation>
    <scope>NUCLEOTIDE SEQUENCE</scope>
    <source>
        <strain evidence="11">PLAUS21</strain>
    </source>
</reference>
<keyword evidence="5 10" id="KW-0812">Transmembrane</keyword>
<keyword evidence="9" id="KW-0325">Glycoprotein</keyword>
<dbReference type="GO" id="GO:0006493">
    <property type="term" value="P:protein O-linked glycosylation"/>
    <property type="evidence" value="ECO:0007669"/>
    <property type="project" value="TreeGrafter"/>
</dbReference>
<dbReference type="GO" id="GO:0005794">
    <property type="term" value="C:Golgi apparatus"/>
    <property type="evidence" value="ECO:0007669"/>
    <property type="project" value="TreeGrafter"/>
</dbReference>
<evidence type="ECO:0000256" key="3">
    <source>
        <dbReference type="ARBA" id="ARBA00022676"/>
    </source>
</evidence>
<evidence type="ECO:0000256" key="6">
    <source>
        <dbReference type="ARBA" id="ARBA00022968"/>
    </source>
</evidence>
<evidence type="ECO:0000256" key="10">
    <source>
        <dbReference type="SAM" id="Phobius"/>
    </source>
</evidence>
<organism evidence="11 12">
    <name type="scientific">Boothiomyces macroporosus</name>
    <dbReference type="NCBI Taxonomy" id="261099"/>
    <lineage>
        <taxon>Eukaryota</taxon>
        <taxon>Fungi</taxon>
        <taxon>Fungi incertae sedis</taxon>
        <taxon>Chytridiomycota</taxon>
        <taxon>Chytridiomycota incertae sedis</taxon>
        <taxon>Chytridiomycetes</taxon>
        <taxon>Rhizophydiales</taxon>
        <taxon>Terramycetaceae</taxon>
        <taxon>Boothiomyces</taxon>
    </lineage>
</organism>
<sequence>MSTLFHSTLSRKTRQDLKRRFLVHGLLIVVLLYLVFYRRAPAGQSPVKKVGTIISDTDKAVLADYHPTDISVLGEHLRLFKKYHDMNHTNQTPEFYHFKGLLDEKLFNWIQPSYLSTIDFQNSFQGTGIVLCVYDAYAKLAVSTMQMIRKVHKCNIPFEVFYIGNGDLSEENQKWAIKPFAMLASSFENAMLIDADVVFLQSPELLFSSKLYLENKALFYHDRSLFKAKQATLDWVRNILPKPLAPNVNNLRIFNEKTAHEMESGVVLINKKERFVGLLAVSILNGQIYRQQSYEHFHGDKETFWTAFEAVHESYAFSPHLPGITGVASQSEGETEICGMQLLHLDETKTPMWINGGLAQSKYDDDSPLVDLKDWMSEPGKWKLKPGNQACLYNSEEPMKFSIELLDIIQKSGELYLEIRKSY</sequence>
<keyword evidence="6" id="KW-0735">Signal-anchor</keyword>
<accession>A0AAD5UJT8</accession>